<dbReference type="GO" id="GO:0043565">
    <property type="term" value="F:sequence-specific DNA binding"/>
    <property type="evidence" value="ECO:0007669"/>
    <property type="project" value="TreeGrafter"/>
</dbReference>
<dbReference type="PROSITE" id="PS00028">
    <property type="entry name" value="ZINC_FINGER_C2H2_1"/>
    <property type="match status" value="2"/>
</dbReference>
<dbReference type="AlphaFoldDB" id="A0AAQ4E146"/>
<comment type="caution">
    <text evidence="8">The sequence shown here is derived from an EMBL/GenBank/DDBJ whole genome shotgun (WGS) entry which is preliminary data.</text>
</comment>
<evidence type="ECO:0000259" key="7">
    <source>
        <dbReference type="PROSITE" id="PS50157"/>
    </source>
</evidence>
<dbReference type="Pfam" id="PF00096">
    <property type="entry name" value="zf-C2H2"/>
    <property type="match status" value="2"/>
</dbReference>
<protein>
    <recommendedName>
        <fullName evidence="7">C2H2-type domain-containing protein</fullName>
    </recommendedName>
</protein>
<evidence type="ECO:0000313" key="8">
    <source>
        <dbReference type="EMBL" id="KAK8768436.1"/>
    </source>
</evidence>
<reference evidence="8 9" key="1">
    <citation type="journal article" date="2023" name="Arcadia Sci">
        <title>De novo assembly of a long-read Amblyomma americanum tick genome.</title>
        <authorList>
            <person name="Chou S."/>
            <person name="Poskanzer K.E."/>
            <person name="Rollins M."/>
            <person name="Thuy-Boun P.S."/>
        </authorList>
    </citation>
    <scope>NUCLEOTIDE SEQUENCE [LARGE SCALE GENOMIC DNA]</scope>
    <source>
        <strain evidence="8">F_SG_1</strain>
        <tissue evidence="8">Salivary glands</tissue>
    </source>
</reference>
<keyword evidence="4" id="KW-0862">Zinc</keyword>
<dbReference type="GO" id="GO:0005634">
    <property type="term" value="C:nucleus"/>
    <property type="evidence" value="ECO:0007669"/>
    <property type="project" value="TreeGrafter"/>
</dbReference>
<evidence type="ECO:0000256" key="6">
    <source>
        <dbReference type="SAM" id="MobiDB-lite"/>
    </source>
</evidence>
<keyword evidence="9" id="KW-1185">Reference proteome</keyword>
<keyword evidence="1" id="KW-0479">Metal-binding</keyword>
<dbReference type="Proteomes" id="UP001321473">
    <property type="component" value="Unassembled WGS sequence"/>
</dbReference>
<dbReference type="PANTHER" id="PTHR24408:SF58">
    <property type="entry name" value="TRANSCRIPTION FACTOR (TFIIIA), PUTATIVE (AFU_ORTHOLOGUE AFUA_1G05150)-RELATED"/>
    <property type="match status" value="1"/>
</dbReference>
<accession>A0AAQ4E146</accession>
<dbReference type="SUPFAM" id="SSF57667">
    <property type="entry name" value="beta-beta-alpha zinc fingers"/>
    <property type="match status" value="1"/>
</dbReference>
<dbReference type="PANTHER" id="PTHR24408">
    <property type="entry name" value="ZINC FINGER PROTEIN"/>
    <property type="match status" value="1"/>
</dbReference>
<proteinExistence type="predicted"/>
<evidence type="ECO:0000256" key="5">
    <source>
        <dbReference type="PROSITE-ProRule" id="PRU00042"/>
    </source>
</evidence>
<feature type="domain" description="C2H2-type" evidence="7">
    <location>
        <begin position="202"/>
        <end position="229"/>
    </location>
</feature>
<evidence type="ECO:0000256" key="1">
    <source>
        <dbReference type="ARBA" id="ARBA00022723"/>
    </source>
</evidence>
<organism evidence="8 9">
    <name type="scientific">Amblyomma americanum</name>
    <name type="common">Lone star tick</name>
    <dbReference type="NCBI Taxonomy" id="6943"/>
    <lineage>
        <taxon>Eukaryota</taxon>
        <taxon>Metazoa</taxon>
        <taxon>Ecdysozoa</taxon>
        <taxon>Arthropoda</taxon>
        <taxon>Chelicerata</taxon>
        <taxon>Arachnida</taxon>
        <taxon>Acari</taxon>
        <taxon>Parasitiformes</taxon>
        <taxon>Ixodida</taxon>
        <taxon>Ixodoidea</taxon>
        <taxon>Ixodidae</taxon>
        <taxon>Amblyomminae</taxon>
        <taxon>Amblyomma</taxon>
    </lineage>
</organism>
<keyword evidence="3 5" id="KW-0863">Zinc-finger</keyword>
<dbReference type="InterPro" id="IPR036236">
    <property type="entry name" value="Znf_C2H2_sf"/>
</dbReference>
<dbReference type="Gene3D" id="3.30.160.60">
    <property type="entry name" value="Classic Zinc Finger"/>
    <property type="match status" value="2"/>
</dbReference>
<dbReference type="InterPro" id="IPR013087">
    <property type="entry name" value="Znf_C2H2_type"/>
</dbReference>
<feature type="domain" description="C2H2-type" evidence="7">
    <location>
        <begin position="231"/>
        <end position="254"/>
    </location>
</feature>
<dbReference type="SMART" id="SM00355">
    <property type="entry name" value="ZnF_C2H2"/>
    <property type="match status" value="2"/>
</dbReference>
<evidence type="ECO:0000256" key="4">
    <source>
        <dbReference type="ARBA" id="ARBA00022833"/>
    </source>
</evidence>
<evidence type="ECO:0000256" key="3">
    <source>
        <dbReference type="ARBA" id="ARBA00022771"/>
    </source>
</evidence>
<sequence length="260" mass="29023">MLKKGVVPSIFNQYPSHLRPAPTKSRDDSSIKKRKREGSPVGTVHSPEPGPSGMTAVEAVELYLTSSESSDAAGTVFVKPLLCVRRRSLRPLLSGALVVNRFRQPVIDASEQKQHTQLVCIQLEPSESTGCAYAAAWFEGSQKKYCWLFFNVCPHTSYSSFTSDRAGADLVTLQETEPGPLEVTALDAGYDSVINRQGRVIYACRLCNKTFQNYSNLKRHIKLHDPVQEYFPCSLCQRKYGRKDTLKGHMKQAHGVVSQW</sequence>
<keyword evidence="2" id="KW-0677">Repeat</keyword>
<dbReference type="PROSITE" id="PS50157">
    <property type="entry name" value="ZINC_FINGER_C2H2_2"/>
    <property type="match status" value="2"/>
</dbReference>
<dbReference type="GO" id="GO:0000981">
    <property type="term" value="F:DNA-binding transcription factor activity, RNA polymerase II-specific"/>
    <property type="evidence" value="ECO:0007669"/>
    <property type="project" value="TreeGrafter"/>
</dbReference>
<dbReference type="EMBL" id="JARKHS020023956">
    <property type="protein sequence ID" value="KAK8768436.1"/>
    <property type="molecule type" value="Genomic_DNA"/>
</dbReference>
<evidence type="ECO:0000256" key="2">
    <source>
        <dbReference type="ARBA" id="ARBA00022737"/>
    </source>
</evidence>
<dbReference type="GO" id="GO:0008270">
    <property type="term" value="F:zinc ion binding"/>
    <property type="evidence" value="ECO:0007669"/>
    <property type="project" value="UniProtKB-KW"/>
</dbReference>
<name>A0AAQ4E146_AMBAM</name>
<feature type="region of interest" description="Disordered" evidence="6">
    <location>
        <begin position="13"/>
        <end position="53"/>
    </location>
</feature>
<evidence type="ECO:0000313" key="9">
    <source>
        <dbReference type="Proteomes" id="UP001321473"/>
    </source>
</evidence>
<gene>
    <name evidence="8" type="ORF">V5799_015098</name>
</gene>